<dbReference type="RefSeq" id="WP_147922038.1">
    <property type="nucleotide sequence ID" value="NZ_VRTY01000042.1"/>
</dbReference>
<dbReference type="OrthoDB" id="1092930at2"/>
<dbReference type="Pfam" id="PF14092">
    <property type="entry name" value="DUF4270"/>
    <property type="match status" value="1"/>
</dbReference>
<dbReference type="InterPro" id="IPR025366">
    <property type="entry name" value="DUF4270"/>
</dbReference>
<reference evidence="1 2" key="1">
    <citation type="submission" date="2019-08" db="EMBL/GenBank/DDBJ databases">
        <authorList>
            <person name="Shi S."/>
        </authorList>
    </citation>
    <scope>NUCLEOTIDE SEQUENCE [LARGE SCALE GENOMIC DNA]</scope>
    <source>
        <strain evidence="1 2">GY10130</strain>
    </source>
</reference>
<proteinExistence type="predicted"/>
<dbReference type="EMBL" id="VRTY01000042">
    <property type="protein sequence ID" value="TXK45708.1"/>
    <property type="molecule type" value="Genomic_DNA"/>
</dbReference>
<keyword evidence="2" id="KW-1185">Reference proteome</keyword>
<name>A0A5C8K510_9BACT</name>
<comment type="caution">
    <text evidence="1">The sequence shown here is derived from an EMBL/GenBank/DDBJ whole genome shotgun (WGS) entry which is preliminary data.</text>
</comment>
<dbReference type="AlphaFoldDB" id="A0A5C8K510"/>
<gene>
    <name evidence="1" type="ORF">FVR03_12225</name>
</gene>
<evidence type="ECO:0000313" key="2">
    <source>
        <dbReference type="Proteomes" id="UP000321926"/>
    </source>
</evidence>
<organism evidence="1 2">
    <name type="scientific">Pontibacter qinzhouensis</name>
    <dbReference type="NCBI Taxonomy" id="2603253"/>
    <lineage>
        <taxon>Bacteria</taxon>
        <taxon>Pseudomonadati</taxon>
        <taxon>Bacteroidota</taxon>
        <taxon>Cytophagia</taxon>
        <taxon>Cytophagales</taxon>
        <taxon>Hymenobacteraceae</taxon>
        <taxon>Pontibacter</taxon>
    </lineage>
</organism>
<dbReference type="Proteomes" id="UP000321926">
    <property type="component" value="Unassembled WGS sequence"/>
</dbReference>
<accession>A0A5C8K510</accession>
<evidence type="ECO:0000313" key="1">
    <source>
        <dbReference type="EMBL" id="TXK45708.1"/>
    </source>
</evidence>
<sequence>MLYNLMIPTKTLRQLKRLCLLGTLLLPLVSCDDPNEMGLELEDGPMSVFYTDTVTVHVSTVQLDSVVTSGMGTILVGNYSDPLVSKTATHAYFQVGLGNSWALDEESVFESVELVLPYTGYSYGDTTQAIQLDVHRLVNSIQETTLPPYVGTETAGSYFYTTSGLYNTSKTAVASQPLTSYTFTPRPGSLDSLFIPLPDALGEEWFSLQQQSNNSLQSTEAFLDYFRGLRLSASTGGAVVGFNAAGAVIRLQYRVSSTEGSTGYYQDFPLITGSTQYNHIAADFSSSYLSGIERGGDPVASTATGNMSFAQSGTGLMVRLDFPYLNDLKEILVPALINGVQLEVQPVANTIKYPFAAPATVSLYETDLNSKPLSLLLQDYSEEVQTAALKADDEYSLNSKYSFNITHYLIGRLNATQPQDRALLLGAPAAEFVQAVNRLAVGGQGAAANKVKLRIYYTKLN</sequence>
<protein>
    <submittedName>
        <fullName evidence="1">DUF4270 domain-containing protein</fullName>
    </submittedName>
</protein>